<keyword evidence="2" id="KW-1185">Reference proteome</keyword>
<organism evidence="1 2">
    <name type="scientific">Caballeronia telluris</name>
    <dbReference type="NCBI Taxonomy" id="326475"/>
    <lineage>
        <taxon>Bacteria</taxon>
        <taxon>Pseudomonadati</taxon>
        <taxon>Pseudomonadota</taxon>
        <taxon>Betaproteobacteria</taxon>
        <taxon>Burkholderiales</taxon>
        <taxon>Burkholderiaceae</taxon>
        <taxon>Caballeronia</taxon>
    </lineage>
</organism>
<comment type="caution">
    <text evidence="1">The sequence shown here is derived from an EMBL/GenBank/DDBJ whole genome shotgun (WGS) entry which is preliminary data.</text>
</comment>
<evidence type="ECO:0000313" key="1">
    <source>
        <dbReference type="EMBL" id="SAL55744.1"/>
    </source>
</evidence>
<dbReference type="AlphaFoldDB" id="A0A158IGR2"/>
<dbReference type="STRING" id="326475.AWB66_03039"/>
<protein>
    <submittedName>
        <fullName evidence="1">Uncharacterized protein</fullName>
    </submittedName>
</protein>
<name>A0A158IGR2_9BURK</name>
<accession>A0A158IGR2</accession>
<proteinExistence type="predicted"/>
<reference evidence="1" key="1">
    <citation type="submission" date="2016-01" db="EMBL/GenBank/DDBJ databases">
        <authorList>
            <person name="Peeters Charlotte."/>
        </authorList>
    </citation>
    <scope>NUCLEOTIDE SEQUENCE</scope>
    <source>
        <strain evidence="1">LMG 22936</strain>
    </source>
</reference>
<sequence length="128" mass="14202">MALSKTENKVFSDKCLPFLVRSVATDFGLDFHVSPRQMSASPTVGLHITAHRSAGARLSYPLNVFVYWPAPGIRQFLSNIDRPIVAASVSDRVPQEIRKVMERSGIDFASRSQEKGEVLTLELKDSVL</sequence>
<evidence type="ECO:0000313" key="2">
    <source>
        <dbReference type="Proteomes" id="UP000054717"/>
    </source>
</evidence>
<dbReference type="EMBL" id="FCNZ02000010">
    <property type="protein sequence ID" value="SAL55744.1"/>
    <property type="molecule type" value="Genomic_DNA"/>
</dbReference>
<dbReference type="Proteomes" id="UP000054717">
    <property type="component" value="Unassembled WGS sequence"/>
</dbReference>
<gene>
    <name evidence="1" type="ORF">AWB66_03039</name>
</gene>